<evidence type="ECO:0000313" key="2">
    <source>
        <dbReference type="Proteomes" id="UP000237271"/>
    </source>
</evidence>
<gene>
    <name evidence="1" type="ORF">PHPALM_5026</name>
</gene>
<evidence type="ECO:0000313" key="1">
    <source>
        <dbReference type="EMBL" id="POM77572.1"/>
    </source>
</evidence>
<sequence length="611" mass="68591">MEENREVSPLNYDLHELDDFEELLMSLSGRSGGKPGRSVYDSMRSSLFHLYRGYGQIMSLKFAGNLTLFFKGLKRDVARRNHNAGVKLTEGKEPLSFSVLRHFVPRFSNITILTGNTASIHSGHLSWDGDALAIHFGHTKNDQDSTRPRDARHVYANPFNPEICPVLSLAIYGAVLGLSNSKIFPGGNQYDRFSKILKRVMETEEMKEILANEGLVASDIGTHSARKGSATFVSSCSNGGPSAAAICIRAGWTLPGVQDTYIRYESAGDRIVGRYVAGLPFDDTGFAMLPPFFPMLTSLFVTTSTCASTTYLHTYRGLVDFYWLYHWEYLRTVLGPQHPLYRNPVFGNVELISQLKQRVTCRTAWSSDRIRPTAVPPHVHILVSMEKQSTQLQRLSQSVTELGPTLLEQITTELPRCQRSLSTTDLHASLSQALVGCGITEILESLRSNNHHQMHNDAAHDGVIDEHSDTLHNAPQTLSLVNERFSRVTADFHIPGMSLMTAWEHWCCGDPSGRIGPYRFLQWRGLSSSKKRKTLSNYRCMMMEIQTKIPHCSWISAPTIQQAREMLQSVLAKLPVSDVTSKKRQRRKDQLKWSTALNVIRANHRVSARNG</sequence>
<protein>
    <submittedName>
        <fullName evidence="1">Uncharacterized protein</fullName>
    </submittedName>
</protein>
<keyword evidence="2" id="KW-1185">Reference proteome</keyword>
<organism evidence="1 2">
    <name type="scientific">Phytophthora palmivora</name>
    <dbReference type="NCBI Taxonomy" id="4796"/>
    <lineage>
        <taxon>Eukaryota</taxon>
        <taxon>Sar</taxon>
        <taxon>Stramenopiles</taxon>
        <taxon>Oomycota</taxon>
        <taxon>Peronosporomycetes</taxon>
        <taxon>Peronosporales</taxon>
        <taxon>Peronosporaceae</taxon>
        <taxon>Phytophthora</taxon>
    </lineage>
</organism>
<dbReference type="OrthoDB" id="119991at2759"/>
<reference evidence="1 2" key="1">
    <citation type="journal article" date="2017" name="Genome Biol. Evol.">
        <title>Phytophthora megakarya and P. palmivora, closely related causal agents of cacao black pod rot, underwent increases in genome sizes and gene numbers by different mechanisms.</title>
        <authorList>
            <person name="Ali S.S."/>
            <person name="Shao J."/>
            <person name="Lary D.J."/>
            <person name="Kronmiller B."/>
            <person name="Shen D."/>
            <person name="Strem M.D."/>
            <person name="Amoako-Attah I."/>
            <person name="Akrofi A.Y."/>
            <person name="Begoude B.A."/>
            <person name="Ten Hoopen G.M."/>
            <person name="Coulibaly K."/>
            <person name="Kebe B.I."/>
            <person name="Melnick R.L."/>
            <person name="Guiltinan M.J."/>
            <person name="Tyler B.M."/>
            <person name="Meinhardt L.W."/>
            <person name="Bailey B.A."/>
        </authorList>
    </citation>
    <scope>NUCLEOTIDE SEQUENCE [LARGE SCALE GENOMIC DNA]</scope>
    <source>
        <strain evidence="2">sbr112.9</strain>
    </source>
</reference>
<dbReference type="Proteomes" id="UP000237271">
    <property type="component" value="Unassembled WGS sequence"/>
</dbReference>
<comment type="caution">
    <text evidence="1">The sequence shown here is derived from an EMBL/GenBank/DDBJ whole genome shotgun (WGS) entry which is preliminary data.</text>
</comment>
<dbReference type="InterPro" id="IPR011010">
    <property type="entry name" value="DNA_brk_join_enz"/>
</dbReference>
<dbReference type="EMBL" id="NCKW01002488">
    <property type="protein sequence ID" value="POM77572.1"/>
    <property type="molecule type" value="Genomic_DNA"/>
</dbReference>
<name>A0A2P4YID7_9STRA</name>
<accession>A0A2P4YID7</accession>
<dbReference type="AlphaFoldDB" id="A0A2P4YID7"/>
<dbReference type="GO" id="GO:0003677">
    <property type="term" value="F:DNA binding"/>
    <property type="evidence" value="ECO:0007669"/>
    <property type="project" value="InterPro"/>
</dbReference>
<proteinExistence type="predicted"/>
<dbReference type="SUPFAM" id="SSF56349">
    <property type="entry name" value="DNA breaking-rejoining enzymes"/>
    <property type="match status" value="1"/>
</dbReference>